<proteinExistence type="inferred from homology"/>
<comment type="caution">
    <text evidence="4">The sequence shown here is derived from an EMBL/GenBank/DDBJ whole genome shotgun (WGS) entry which is preliminary data.</text>
</comment>
<feature type="coiled-coil region" evidence="3">
    <location>
        <begin position="22"/>
        <end position="88"/>
    </location>
</feature>
<dbReference type="Pfam" id="PF05911">
    <property type="entry name" value="FPP"/>
    <property type="match status" value="1"/>
</dbReference>
<dbReference type="EMBL" id="JAEFBK010000013">
    <property type="protein sequence ID" value="KAG7533280.1"/>
    <property type="molecule type" value="Genomic_DNA"/>
</dbReference>
<evidence type="ECO:0000313" key="5">
    <source>
        <dbReference type="Proteomes" id="UP000694240"/>
    </source>
</evidence>
<evidence type="ECO:0000256" key="1">
    <source>
        <dbReference type="ARBA" id="ARBA00005921"/>
    </source>
</evidence>
<sequence length="90" mass="10447">MDSKDELVKQHAKVAEDAVAGWEKAENEVVELKQKLEDAADKNIVLEDRVSHLDGALKECVRQLRQFRDEQEKKIQEAVTEMNKMKRHSM</sequence>
<protein>
    <submittedName>
        <fullName evidence="4">Filament-like plant protein</fullName>
    </submittedName>
</protein>
<evidence type="ECO:0000313" key="4">
    <source>
        <dbReference type="EMBL" id="KAG7533280.1"/>
    </source>
</evidence>
<keyword evidence="5" id="KW-1185">Reference proteome</keyword>
<evidence type="ECO:0000256" key="2">
    <source>
        <dbReference type="ARBA" id="ARBA00023054"/>
    </source>
</evidence>
<dbReference type="InterPro" id="IPR008587">
    <property type="entry name" value="FPP_plant"/>
</dbReference>
<dbReference type="PANTHER" id="PTHR31580:SF5">
    <property type="entry name" value="FILAMENT-LIKE PLANT PROTEIN 1-RELATED"/>
    <property type="match status" value="1"/>
</dbReference>
<keyword evidence="2 3" id="KW-0175">Coiled coil</keyword>
<comment type="similarity">
    <text evidence="1">Belongs to the FPP family.</text>
</comment>
<dbReference type="Proteomes" id="UP000694240">
    <property type="component" value="Chromosome 13"/>
</dbReference>
<gene>
    <name evidence="4" type="ORF">ISN45_Aa08g009180</name>
</gene>
<organism evidence="4 5">
    <name type="scientific">Arabidopsis thaliana x Arabidopsis arenosa</name>
    <dbReference type="NCBI Taxonomy" id="1240361"/>
    <lineage>
        <taxon>Eukaryota</taxon>
        <taxon>Viridiplantae</taxon>
        <taxon>Streptophyta</taxon>
        <taxon>Embryophyta</taxon>
        <taxon>Tracheophyta</taxon>
        <taxon>Spermatophyta</taxon>
        <taxon>Magnoliopsida</taxon>
        <taxon>eudicotyledons</taxon>
        <taxon>Gunneridae</taxon>
        <taxon>Pentapetalae</taxon>
        <taxon>rosids</taxon>
        <taxon>malvids</taxon>
        <taxon>Brassicales</taxon>
        <taxon>Brassicaceae</taxon>
        <taxon>Camelineae</taxon>
        <taxon>Arabidopsis</taxon>
    </lineage>
</organism>
<accession>A0A8T1XNE0</accession>
<evidence type="ECO:0000256" key="3">
    <source>
        <dbReference type="SAM" id="Coils"/>
    </source>
</evidence>
<reference evidence="4 5" key="1">
    <citation type="submission" date="2020-12" db="EMBL/GenBank/DDBJ databases">
        <title>Concerted genomic and epigenomic changes stabilize Arabidopsis allopolyploids.</title>
        <authorList>
            <person name="Chen Z."/>
        </authorList>
    </citation>
    <scope>NUCLEOTIDE SEQUENCE [LARGE SCALE GENOMIC DNA]</scope>
    <source>
        <strain evidence="4">Allo738</strain>
        <tissue evidence="4">Leaf</tissue>
    </source>
</reference>
<name>A0A8T1XNE0_9BRAS</name>
<dbReference type="PANTHER" id="PTHR31580">
    <property type="entry name" value="FILAMENT-LIKE PLANT PROTEIN 4"/>
    <property type="match status" value="1"/>
</dbReference>
<dbReference type="AlphaFoldDB" id="A0A8T1XNE0"/>